<feature type="region of interest" description="Disordered" evidence="1">
    <location>
        <begin position="19"/>
        <end position="42"/>
    </location>
</feature>
<reference evidence="3" key="1">
    <citation type="journal article" date="2019" name="Int. J. Syst. Evol. Microbiol.">
        <title>The Global Catalogue of Microorganisms (GCM) 10K type strain sequencing project: providing services to taxonomists for standard genome sequencing and annotation.</title>
        <authorList>
            <consortium name="The Broad Institute Genomics Platform"/>
            <consortium name="The Broad Institute Genome Sequencing Center for Infectious Disease"/>
            <person name="Wu L."/>
            <person name="Ma J."/>
        </authorList>
    </citation>
    <scope>NUCLEOTIDE SEQUENCE [LARGE SCALE GENOMIC DNA]</scope>
    <source>
        <strain evidence="3">JCM 18304</strain>
    </source>
</reference>
<proteinExistence type="predicted"/>
<dbReference type="PROSITE" id="PS51318">
    <property type="entry name" value="TAT"/>
    <property type="match status" value="1"/>
</dbReference>
<keyword evidence="3" id="KW-1185">Reference proteome</keyword>
<organism evidence="2 3">
    <name type="scientific">Rugosimonospora acidiphila</name>
    <dbReference type="NCBI Taxonomy" id="556531"/>
    <lineage>
        <taxon>Bacteria</taxon>
        <taxon>Bacillati</taxon>
        <taxon>Actinomycetota</taxon>
        <taxon>Actinomycetes</taxon>
        <taxon>Micromonosporales</taxon>
        <taxon>Micromonosporaceae</taxon>
        <taxon>Rugosimonospora</taxon>
    </lineage>
</organism>
<feature type="compositionally biased region" description="Polar residues" evidence="1">
    <location>
        <begin position="25"/>
        <end position="37"/>
    </location>
</feature>
<evidence type="ECO:0000256" key="1">
    <source>
        <dbReference type="SAM" id="MobiDB-lite"/>
    </source>
</evidence>
<protein>
    <submittedName>
        <fullName evidence="2">Uncharacterized protein</fullName>
    </submittedName>
</protein>
<comment type="caution">
    <text evidence="2">The sequence shown here is derived from an EMBL/GenBank/DDBJ whole genome shotgun (WGS) entry which is preliminary data.</text>
</comment>
<feature type="region of interest" description="Disordered" evidence="1">
    <location>
        <begin position="82"/>
        <end position="106"/>
    </location>
</feature>
<dbReference type="Proteomes" id="UP001501570">
    <property type="component" value="Unassembled WGS sequence"/>
</dbReference>
<evidence type="ECO:0000313" key="2">
    <source>
        <dbReference type="EMBL" id="GAA5193122.1"/>
    </source>
</evidence>
<accession>A0ABP9S9K0</accession>
<dbReference type="EMBL" id="BAABJQ010000018">
    <property type="protein sequence ID" value="GAA5193122.1"/>
    <property type="molecule type" value="Genomic_DNA"/>
</dbReference>
<evidence type="ECO:0000313" key="3">
    <source>
        <dbReference type="Proteomes" id="UP001501570"/>
    </source>
</evidence>
<gene>
    <name evidence="2" type="ORF">GCM10023322_54300</name>
</gene>
<sequence>MFKNVVLEDVVLKNVVPEAQDHAQRTQLTRPCNQQKGQPMASRRQLLATATATATATVTTAATRTAPVGPAVAAPAPVACGGTARPAAPRATGKLTLLPRPEGGPA</sequence>
<dbReference type="InterPro" id="IPR006311">
    <property type="entry name" value="TAT_signal"/>
</dbReference>
<name>A0ABP9S9K0_9ACTN</name>